<comment type="caution">
    <text evidence="2">The sequence shown here is derived from an EMBL/GenBank/DDBJ whole genome shotgun (WGS) entry which is preliminary data.</text>
</comment>
<proteinExistence type="predicted"/>
<dbReference type="InterPro" id="IPR038158">
    <property type="entry name" value="H-NOX_domain_sf"/>
</dbReference>
<protein>
    <submittedName>
        <fullName evidence="2">Heme NO-binding protein</fullName>
    </submittedName>
</protein>
<name>A0A4Q9G457_9RHOB</name>
<feature type="domain" description="Heme NO-binding" evidence="1">
    <location>
        <begin position="31"/>
        <end position="133"/>
    </location>
</feature>
<evidence type="ECO:0000313" key="2">
    <source>
        <dbReference type="EMBL" id="TBN41881.1"/>
    </source>
</evidence>
<evidence type="ECO:0000313" key="3">
    <source>
        <dbReference type="Proteomes" id="UP000293520"/>
    </source>
</evidence>
<dbReference type="GO" id="GO:0020037">
    <property type="term" value="F:heme binding"/>
    <property type="evidence" value="ECO:0007669"/>
    <property type="project" value="InterPro"/>
</dbReference>
<evidence type="ECO:0000259" key="1">
    <source>
        <dbReference type="Pfam" id="PF07700"/>
    </source>
</evidence>
<dbReference type="InterPro" id="IPR011644">
    <property type="entry name" value="Heme_NO-bd"/>
</dbReference>
<dbReference type="InterPro" id="IPR024096">
    <property type="entry name" value="NO_sig/Golgi_transp_ligand-bd"/>
</dbReference>
<reference evidence="2 3" key="1">
    <citation type="submission" date="2019-02" db="EMBL/GenBank/DDBJ databases">
        <title>Paracoccus subflavus sp. nov., isolated from marine sediment of the Pacific Ocean.</title>
        <authorList>
            <person name="Zhang G."/>
        </authorList>
    </citation>
    <scope>NUCLEOTIDE SEQUENCE [LARGE SCALE GENOMIC DNA]</scope>
    <source>
        <strain evidence="2 3">GY0581</strain>
    </source>
</reference>
<gene>
    <name evidence="2" type="ORF">EYE42_05610</name>
</gene>
<sequence length="170" mass="19271">MRELVSRAIERFLQSESSYLVESDLLPPDVMLRTAARDLQKPLDELVEDLGAWLVRQNEIWRLLRFCGSDFLDFLLRLDELPERMRLVTDDIAFPEIALTRGKDGLVWVTLESGSPRWSALLSGLLRAMADDYGALCVITRGDDGIRIDVSDLDFAEARTFRLSARTAAP</sequence>
<dbReference type="Pfam" id="PF07700">
    <property type="entry name" value="HNOB"/>
    <property type="match status" value="1"/>
</dbReference>
<keyword evidence="3" id="KW-1185">Reference proteome</keyword>
<dbReference type="Gene3D" id="3.90.1520.10">
    <property type="entry name" value="H-NOX domain"/>
    <property type="match status" value="1"/>
</dbReference>
<dbReference type="EMBL" id="SISK01000003">
    <property type="protein sequence ID" value="TBN41881.1"/>
    <property type="molecule type" value="Genomic_DNA"/>
</dbReference>
<dbReference type="Proteomes" id="UP000293520">
    <property type="component" value="Unassembled WGS sequence"/>
</dbReference>
<dbReference type="SUPFAM" id="SSF111126">
    <property type="entry name" value="Ligand-binding domain in the NO signalling and Golgi transport"/>
    <property type="match status" value="1"/>
</dbReference>
<dbReference type="OrthoDB" id="981203at2"/>
<organism evidence="2 3">
    <name type="scientific">Paracoccus subflavus</name>
    <dbReference type="NCBI Taxonomy" id="2528244"/>
    <lineage>
        <taxon>Bacteria</taxon>
        <taxon>Pseudomonadati</taxon>
        <taxon>Pseudomonadota</taxon>
        <taxon>Alphaproteobacteria</taxon>
        <taxon>Rhodobacterales</taxon>
        <taxon>Paracoccaceae</taxon>
        <taxon>Paracoccus</taxon>
    </lineage>
</organism>
<dbReference type="RefSeq" id="WP_130990339.1">
    <property type="nucleotide sequence ID" value="NZ_SISK01000003.1"/>
</dbReference>
<accession>A0A4Q9G457</accession>
<dbReference type="AlphaFoldDB" id="A0A4Q9G457"/>